<protein>
    <submittedName>
        <fullName evidence="12">Mechanosensitive ion channel</fullName>
    </submittedName>
</protein>
<evidence type="ECO:0000256" key="7">
    <source>
        <dbReference type="ARBA" id="ARBA00059688"/>
    </source>
</evidence>
<dbReference type="InterPro" id="IPR045276">
    <property type="entry name" value="YbiO_bact"/>
</dbReference>
<dbReference type="InterPro" id="IPR011066">
    <property type="entry name" value="MscS_channel_C_sf"/>
</dbReference>
<keyword evidence="4 8" id="KW-0812">Transmembrane</keyword>
<comment type="subcellular location">
    <subcellularLocation>
        <location evidence="1">Cell membrane</location>
        <topology evidence="1">Multi-pass membrane protein</topology>
    </subcellularLocation>
</comment>
<evidence type="ECO:0000256" key="5">
    <source>
        <dbReference type="ARBA" id="ARBA00022989"/>
    </source>
</evidence>
<comment type="caution">
    <text evidence="12">The sequence shown here is derived from an EMBL/GenBank/DDBJ whole genome shotgun (WGS) entry which is preliminary data.</text>
</comment>
<dbReference type="EMBL" id="WMEZ01000006">
    <property type="protein sequence ID" value="MYL50712.1"/>
    <property type="molecule type" value="Genomic_DNA"/>
</dbReference>
<dbReference type="Pfam" id="PF21088">
    <property type="entry name" value="MS_channel_1st"/>
    <property type="match status" value="1"/>
</dbReference>
<dbReference type="RefSeq" id="WP_160916501.1">
    <property type="nucleotide sequence ID" value="NZ_WMEZ01000006.1"/>
</dbReference>
<dbReference type="PANTHER" id="PTHR30460">
    <property type="entry name" value="MODERATE CONDUCTANCE MECHANOSENSITIVE CHANNEL YBIO"/>
    <property type="match status" value="1"/>
</dbReference>
<dbReference type="Gene3D" id="1.10.287.1260">
    <property type="match status" value="1"/>
</dbReference>
<organism evidence="12 13">
    <name type="scientific">Halobacillus litoralis</name>
    <dbReference type="NCBI Taxonomy" id="45668"/>
    <lineage>
        <taxon>Bacteria</taxon>
        <taxon>Bacillati</taxon>
        <taxon>Bacillota</taxon>
        <taxon>Bacilli</taxon>
        <taxon>Bacillales</taxon>
        <taxon>Bacillaceae</taxon>
        <taxon>Halobacillus</taxon>
    </lineage>
</organism>
<evidence type="ECO:0000256" key="8">
    <source>
        <dbReference type="SAM" id="Phobius"/>
    </source>
</evidence>
<keyword evidence="5 8" id="KW-1133">Transmembrane helix</keyword>
<dbReference type="FunFam" id="2.30.30.60:FF:000001">
    <property type="entry name" value="MscS Mechanosensitive ion channel"/>
    <property type="match status" value="1"/>
</dbReference>
<dbReference type="Proteomes" id="UP000447393">
    <property type="component" value="Unassembled WGS sequence"/>
</dbReference>
<dbReference type="OrthoDB" id="9809206at2"/>
<feature type="domain" description="Mechanosensitive ion channel MscS C-terminal" evidence="10">
    <location>
        <begin position="204"/>
        <end position="288"/>
    </location>
</feature>
<feature type="transmembrane region" description="Helical" evidence="8">
    <location>
        <begin position="34"/>
        <end position="56"/>
    </location>
</feature>
<dbReference type="InterPro" id="IPR006685">
    <property type="entry name" value="MscS_channel_2nd"/>
</dbReference>
<proteinExistence type="inferred from homology"/>
<evidence type="ECO:0000256" key="2">
    <source>
        <dbReference type="ARBA" id="ARBA00008017"/>
    </source>
</evidence>
<name>A0A845E734_9BACI</name>
<dbReference type="Gene3D" id="3.30.70.100">
    <property type="match status" value="1"/>
</dbReference>
<evidence type="ECO:0000256" key="3">
    <source>
        <dbReference type="ARBA" id="ARBA00022475"/>
    </source>
</evidence>
<evidence type="ECO:0000313" key="13">
    <source>
        <dbReference type="Proteomes" id="UP000447393"/>
    </source>
</evidence>
<dbReference type="SUPFAM" id="SSF82689">
    <property type="entry name" value="Mechanosensitive channel protein MscS (YggB), C-terminal domain"/>
    <property type="match status" value="1"/>
</dbReference>
<dbReference type="SUPFAM" id="SSF50182">
    <property type="entry name" value="Sm-like ribonucleoproteins"/>
    <property type="match status" value="1"/>
</dbReference>
<evidence type="ECO:0000259" key="9">
    <source>
        <dbReference type="Pfam" id="PF00924"/>
    </source>
</evidence>
<dbReference type="Pfam" id="PF21082">
    <property type="entry name" value="MS_channel_3rd"/>
    <property type="match status" value="1"/>
</dbReference>
<dbReference type="InterPro" id="IPR049142">
    <property type="entry name" value="MS_channel_1st"/>
</dbReference>
<dbReference type="Pfam" id="PF00924">
    <property type="entry name" value="MS_channel_2nd"/>
    <property type="match status" value="1"/>
</dbReference>
<evidence type="ECO:0000259" key="11">
    <source>
        <dbReference type="Pfam" id="PF21088"/>
    </source>
</evidence>
<dbReference type="FunFam" id="1.10.287.1260:FF:000005">
    <property type="entry name" value="Mechanosensitive ion channel family protein"/>
    <property type="match status" value="1"/>
</dbReference>
<dbReference type="GO" id="GO:0005886">
    <property type="term" value="C:plasma membrane"/>
    <property type="evidence" value="ECO:0007669"/>
    <property type="project" value="UniProtKB-SubCell"/>
</dbReference>
<evidence type="ECO:0000313" key="12">
    <source>
        <dbReference type="EMBL" id="MYL50712.1"/>
    </source>
</evidence>
<accession>A0A845E734</accession>
<dbReference type="InterPro" id="IPR023408">
    <property type="entry name" value="MscS_beta-dom_sf"/>
</dbReference>
<comment type="function">
    <text evidence="7">May play a role in resistance to osmotic downshock.</text>
</comment>
<feature type="domain" description="Mechanosensitive ion channel transmembrane helices 2/3" evidence="11">
    <location>
        <begin position="94"/>
        <end position="132"/>
    </location>
</feature>
<sequence length="315" mass="35132">MAGATNVVDDAKTAVEDAKTKWEQVVDYVTGPELWFSVAFGAIRIALILLVSFLIIRIGRRVITQFFANKRRGPFRITERREATLNKLVLNTMSYVVYFMAFIMILETFNFEVGALLAGAGVAGLAIGFGAQNLVRDIISGFFIIFEDQFSVGDYIQTSGVEGFVEEVGLRTTKVKAWTGEVHILPNGNVTQVTNFSVHNSIAVVDVSIAYEEDIEAAEKVIQELLKEMPQRYESMLNVPELLGVQTLGASDVVMRIICEVNPMEHWAMARVIRKEVKNRLDAEGIEIPFPRMVMYSRDEEPNEPLDQGEKGGVS</sequence>
<dbReference type="InterPro" id="IPR010920">
    <property type="entry name" value="LSM_dom_sf"/>
</dbReference>
<dbReference type="AlphaFoldDB" id="A0A845E734"/>
<dbReference type="InterPro" id="IPR049278">
    <property type="entry name" value="MS_channel_C"/>
</dbReference>
<dbReference type="SUPFAM" id="SSF82861">
    <property type="entry name" value="Mechanosensitive channel protein MscS (YggB), transmembrane region"/>
    <property type="match status" value="1"/>
</dbReference>
<dbReference type="Gene3D" id="2.30.30.60">
    <property type="match status" value="1"/>
</dbReference>
<comment type="similarity">
    <text evidence="2">Belongs to the MscS (TC 1.A.23) family.</text>
</comment>
<evidence type="ECO:0000256" key="1">
    <source>
        <dbReference type="ARBA" id="ARBA00004651"/>
    </source>
</evidence>
<evidence type="ECO:0000259" key="10">
    <source>
        <dbReference type="Pfam" id="PF21082"/>
    </source>
</evidence>
<evidence type="ECO:0000256" key="6">
    <source>
        <dbReference type="ARBA" id="ARBA00023136"/>
    </source>
</evidence>
<feature type="transmembrane region" description="Helical" evidence="8">
    <location>
        <begin position="88"/>
        <end position="109"/>
    </location>
</feature>
<feature type="domain" description="Mechanosensitive ion channel MscS" evidence="9">
    <location>
        <begin position="133"/>
        <end position="197"/>
    </location>
</feature>
<feature type="transmembrane region" description="Helical" evidence="8">
    <location>
        <begin position="115"/>
        <end position="135"/>
    </location>
</feature>
<evidence type="ECO:0000256" key="4">
    <source>
        <dbReference type="ARBA" id="ARBA00022692"/>
    </source>
</evidence>
<dbReference type="PANTHER" id="PTHR30460:SF0">
    <property type="entry name" value="MODERATE CONDUCTANCE MECHANOSENSITIVE CHANNEL YBIO"/>
    <property type="match status" value="1"/>
</dbReference>
<dbReference type="GO" id="GO:0008381">
    <property type="term" value="F:mechanosensitive monoatomic ion channel activity"/>
    <property type="evidence" value="ECO:0007669"/>
    <property type="project" value="InterPro"/>
</dbReference>
<gene>
    <name evidence="12" type="ORF">GLV98_14545</name>
</gene>
<keyword evidence="6 8" id="KW-0472">Membrane</keyword>
<reference evidence="12 13" key="1">
    <citation type="submission" date="2019-11" db="EMBL/GenBank/DDBJ databases">
        <title>Genome sequences of 17 halophilic strains isolated from different environments.</title>
        <authorList>
            <person name="Furrow R.E."/>
        </authorList>
    </citation>
    <scope>NUCLEOTIDE SEQUENCE [LARGE SCALE GENOMIC DNA]</scope>
    <source>
        <strain evidence="12 13">22505_10_Sand</strain>
    </source>
</reference>
<dbReference type="InterPro" id="IPR011014">
    <property type="entry name" value="MscS_channel_TM-2"/>
</dbReference>
<keyword evidence="3" id="KW-1003">Cell membrane</keyword>